<reference evidence="7 8" key="1">
    <citation type="journal article" date="2022" name="DNA Res.">
        <title>Genome analysis of five recently described species of the CUG-Ser clade uncovers Candida theae as a new hybrid lineage with pathogenic potential in the Candida parapsilosis species complex.</title>
        <authorList>
            <person name="Mixao V."/>
            <person name="Del Olmo V."/>
            <person name="Hegedusova E."/>
            <person name="Saus E."/>
            <person name="Pryszcz L."/>
            <person name="Cillingova A."/>
            <person name="Nosek J."/>
            <person name="Gabaldon T."/>
        </authorList>
    </citation>
    <scope>NUCLEOTIDE SEQUENCE [LARGE SCALE GENOMIC DNA]</scope>
    <source>
        <strain evidence="7 8">CBS 12239</strain>
    </source>
</reference>
<evidence type="ECO:0000256" key="6">
    <source>
        <dbReference type="SAM" id="Phobius"/>
    </source>
</evidence>
<dbReference type="EMBL" id="JAIHNG010000118">
    <property type="protein sequence ID" value="KAI5958231.1"/>
    <property type="molecule type" value="Genomic_DNA"/>
</dbReference>
<dbReference type="GeneID" id="76150645"/>
<protein>
    <recommendedName>
        <fullName evidence="9">Major facilitator superfamily (MFS) profile domain-containing protein</fullName>
    </recommendedName>
</protein>
<evidence type="ECO:0000313" key="8">
    <source>
        <dbReference type="Proteomes" id="UP001204833"/>
    </source>
</evidence>
<evidence type="ECO:0000256" key="1">
    <source>
        <dbReference type="ARBA" id="ARBA00004141"/>
    </source>
</evidence>
<dbReference type="PANTHER" id="PTHR43791:SF92">
    <property type="entry name" value="AGL026WP"/>
    <property type="match status" value="1"/>
</dbReference>
<keyword evidence="2" id="KW-0813">Transport</keyword>
<accession>A0AAD5FYL1</accession>
<dbReference type="PANTHER" id="PTHR43791">
    <property type="entry name" value="PERMEASE-RELATED"/>
    <property type="match status" value="1"/>
</dbReference>
<keyword evidence="4 6" id="KW-1133">Transmembrane helix</keyword>
<keyword evidence="8" id="KW-1185">Reference proteome</keyword>
<dbReference type="Proteomes" id="UP001204833">
    <property type="component" value="Unassembled WGS sequence"/>
</dbReference>
<feature type="transmembrane region" description="Helical" evidence="6">
    <location>
        <begin position="185"/>
        <end position="202"/>
    </location>
</feature>
<evidence type="ECO:0000313" key="7">
    <source>
        <dbReference type="EMBL" id="KAI5958231.1"/>
    </source>
</evidence>
<keyword evidence="3 6" id="KW-0812">Transmembrane</keyword>
<feature type="transmembrane region" description="Helical" evidence="6">
    <location>
        <begin position="126"/>
        <end position="146"/>
    </location>
</feature>
<comment type="subcellular location">
    <subcellularLocation>
        <location evidence="1">Membrane</location>
        <topology evidence="1">Multi-pass membrane protein</topology>
    </subcellularLocation>
</comment>
<feature type="transmembrane region" description="Helical" evidence="6">
    <location>
        <begin position="12"/>
        <end position="34"/>
    </location>
</feature>
<dbReference type="InterPro" id="IPR036259">
    <property type="entry name" value="MFS_trans_sf"/>
</dbReference>
<dbReference type="GO" id="GO:0022857">
    <property type="term" value="F:transmembrane transporter activity"/>
    <property type="evidence" value="ECO:0007669"/>
    <property type="project" value="TreeGrafter"/>
</dbReference>
<feature type="transmembrane region" description="Helical" evidence="6">
    <location>
        <begin position="94"/>
        <end position="114"/>
    </location>
</feature>
<evidence type="ECO:0000256" key="2">
    <source>
        <dbReference type="ARBA" id="ARBA00022448"/>
    </source>
</evidence>
<organism evidence="7 8">
    <name type="scientific">Candida theae</name>
    <dbReference type="NCBI Taxonomy" id="1198502"/>
    <lineage>
        <taxon>Eukaryota</taxon>
        <taxon>Fungi</taxon>
        <taxon>Dikarya</taxon>
        <taxon>Ascomycota</taxon>
        <taxon>Saccharomycotina</taxon>
        <taxon>Pichiomycetes</taxon>
        <taxon>Debaryomycetaceae</taxon>
        <taxon>Candida/Lodderomyces clade</taxon>
        <taxon>Candida</taxon>
    </lineage>
</organism>
<dbReference type="GO" id="GO:0016020">
    <property type="term" value="C:membrane"/>
    <property type="evidence" value="ECO:0007669"/>
    <property type="project" value="UniProtKB-SubCell"/>
</dbReference>
<evidence type="ECO:0000256" key="4">
    <source>
        <dbReference type="ARBA" id="ARBA00022989"/>
    </source>
</evidence>
<dbReference type="AlphaFoldDB" id="A0AAD5FYL1"/>
<dbReference type="SUPFAM" id="SSF103473">
    <property type="entry name" value="MFS general substrate transporter"/>
    <property type="match status" value="1"/>
</dbReference>
<keyword evidence="5 6" id="KW-0472">Membrane</keyword>
<comment type="caution">
    <text evidence="7">The sequence shown here is derived from an EMBL/GenBank/DDBJ whole genome shotgun (WGS) entry which is preliminary data.</text>
</comment>
<proteinExistence type="predicted"/>
<evidence type="ECO:0000256" key="3">
    <source>
        <dbReference type="ARBA" id="ARBA00022692"/>
    </source>
</evidence>
<name>A0AAD5FYL1_9ASCO</name>
<dbReference type="RefSeq" id="XP_051608822.1">
    <property type="nucleotide sequence ID" value="XM_051751915.1"/>
</dbReference>
<sequence length="248" mass="27437">MCYDKKSLATRNSLLFAGSSVSSAFGGLLAAAIFQMDGLGGVERWRCLFIIEGGVTVGSEEYKNVDGLWSSQFCWLLVVGCWLWDCQLFPYNRTIPLCLTAPPFVLAVPASYFWARHADKTGERSFHVGLPMFLATVSFIILIATTNFGARYFAMVLMMPSLFTAYVLVITWMSNSCPRSPAKRAVAIALMIGLSNSPYAWAPILYPSSDGPRYTRAMECNTGAPVLGMVLILLLRLRLIQLNKKDCK</sequence>
<evidence type="ECO:0008006" key="9">
    <source>
        <dbReference type="Google" id="ProtNLM"/>
    </source>
</evidence>
<evidence type="ECO:0000256" key="5">
    <source>
        <dbReference type="ARBA" id="ARBA00023136"/>
    </source>
</evidence>
<feature type="transmembrane region" description="Helical" evidence="6">
    <location>
        <begin position="222"/>
        <end position="239"/>
    </location>
</feature>
<gene>
    <name evidence="7" type="ORF">KGF57_002586</name>
</gene>
<feature type="transmembrane region" description="Helical" evidence="6">
    <location>
        <begin position="152"/>
        <end position="173"/>
    </location>
</feature>